<dbReference type="Pfam" id="PF01370">
    <property type="entry name" value="Epimerase"/>
    <property type="match status" value="1"/>
</dbReference>
<dbReference type="Proteomes" id="UP000241890">
    <property type="component" value="Unassembled WGS sequence"/>
</dbReference>
<dbReference type="EMBL" id="BEYU01000013">
    <property type="protein sequence ID" value="GBG25588.1"/>
    <property type="molecule type" value="Genomic_DNA"/>
</dbReference>
<sequence>MPGALVLVSGATGYIGSHVIRELLDNGYRVRGTVRNLKKPAPHLEAWIANGDALELVEADLGEPQGWPAACQGCDLVAHVASPFFMGCKPSEAEEKLYKPAREGTLTVLRAAKDAGSVKRVVLTSSIAAIMVGHTNAELEAQPEDLWSDEDKCEPYLRSKTMAEKAAWDFVDENPGCFELSVVNPGLVIGPPLSSGDAQSHRIVRRFIMHELPAIPDYSQYVVDVRDVAIGHRLALEKPDADGKRFALVAGQISFLQIAKALKAEFSQYGYNVPTFRLPYLFLWFASLYDKEARSILPEIGLKLANFNNSKARTELGMDFRDSAQSVVEHVHGCLQLGVKGFKKTAKYKRAFPAQSQALVANPSSE</sequence>
<dbReference type="PANTHER" id="PTHR10366:SF564">
    <property type="entry name" value="STEROL-4-ALPHA-CARBOXYLATE 3-DEHYDROGENASE, DECARBOXYLATING"/>
    <property type="match status" value="1"/>
</dbReference>
<reference evidence="4 5" key="1">
    <citation type="submission" date="2017-12" db="EMBL/GenBank/DDBJ databases">
        <title>Sequencing, de novo assembly and annotation of complete genome of a new Thraustochytrid species, strain FCC1311.</title>
        <authorList>
            <person name="Sedici K."/>
            <person name="Godart F."/>
            <person name="Aiese Cigliano R."/>
            <person name="Sanseverino W."/>
            <person name="Barakat M."/>
            <person name="Ortet P."/>
            <person name="Marechal E."/>
            <person name="Cagnac O."/>
            <person name="Amato A."/>
        </authorList>
    </citation>
    <scope>NUCLEOTIDE SEQUENCE [LARGE SCALE GENOMIC DNA]</scope>
</reference>
<dbReference type="CDD" id="cd05227">
    <property type="entry name" value="AR_SDR_e"/>
    <property type="match status" value="1"/>
</dbReference>
<comment type="caution">
    <text evidence="4">The sequence shown here is derived from an EMBL/GenBank/DDBJ whole genome shotgun (WGS) entry which is preliminary data.</text>
</comment>
<proteinExistence type="inferred from homology"/>
<evidence type="ECO:0000256" key="2">
    <source>
        <dbReference type="ARBA" id="ARBA00023445"/>
    </source>
</evidence>
<dbReference type="SUPFAM" id="SSF51735">
    <property type="entry name" value="NAD(P)-binding Rossmann-fold domains"/>
    <property type="match status" value="1"/>
</dbReference>
<comment type="similarity">
    <text evidence="2">Belongs to the NAD(P)-dependent epimerase/dehydratase family. Dihydroflavonol-4-reductase subfamily.</text>
</comment>
<dbReference type="InterPro" id="IPR050425">
    <property type="entry name" value="NAD(P)_dehydrat-like"/>
</dbReference>
<dbReference type="FunFam" id="3.40.50.720:FF:000336">
    <property type="entry name" value="Aldehyde reductase"/>
    <property type="match status" value="1"/>
</dbReference>
<evidence type="ECO:0000313" key="4">
    <source>
        <dbReference type="EMBL" id="GBG25588.1"/>
    </source>
</evidence>
<organism evidence="4 5">
    <name type="scientific">Hondaea fermentalgiana</name>
    <dbReference type="NCBI Taxonomy" id="2315210"/>
    <lineage>
        <taxon>Eukaryota</taxon>
        <taxon>Sar</taxon>
        <taxon>Stramenopiles</taxon>
        <taxon>Bigyra</taxon>
        <taxon>Labyrinthulomycetes</taxon>
        <taxon>Thraustochytrida</taxon>
        <taxon>Thraustochytriidae</taxon>
        <taxon>Hondaea</taxon>
    </lineage>
</organism>
<dbReference type="Gene3D" id="3.40.50.720">
    <property type="entry name" value="NAD(P)-binding Rossmann-like Domain"/>
    <property type="match status" value="1"/>
</dbReference>
<evidence type="ECO:0000259" key="3">
    <source>
        <dbReference type="Pfam" id="PF01370"/>
    </source>
</evidence>
<keyword evidence="1" id="KW-0560">Oxidoreductase</keyword>
<dbReference type="OrthoDB" id="2735536at2759"/>
<keyword evidence="5" id="KW-1185">Reference proteome</keyword>
<dbReference type="GO" id="GO:0016616">
    <property type="term" value="F:oxidoreductase activity, acting on the CH-OH group of donors, NAD or NADP as acceptor"/>
    <property type="evidence" value="ECO:0007669"/>
    <property type="project" value="TreeGrafter"/>
</dbReference>
<accession>A0A2R5G722</accession>
<dbReference type="InParanoid" id="A0A2R5G722"/>
<feature type="domain" description="NAD-dependent epimerase/dehydratase" evidence="3">
    <location>
        <begin position="6"/>
        <end position="244"/>
    </location>
</feature>
<name>A0A2R5G722_9STRA</name>
<evidence type="ECO:0000256" key="1">
    <source>
        <dbReference type="ARBA" id="ARBA00023002"/>
    </source>
</evidence>
<gene>
    <name evidence="4" type="ORF">FCC1311_018072</name>
</gene>
<protein>
    <submittedName>
        <fullName evidence="4">Dihydroflavonol 4-reductase</fullName>
    </submittedName>
</protein>
<evidence type="ECO:0000313" key="5">
    <source>
        <dbReference type="Proteomes" id="UP000241890"/>
    </source>
</evidence>
<dbReference type="InterPro" id="IPR036291">
    <property type="entry name" value="NAD(P)-bd_dom_sf"/>
</dbReference>
<dbReference type="AlphaFoldDB" id="A0A2R5G722"/>
<dbReference type="PANTHER" id="PTHR10366">
    <property type="entry name" value="NAD DEPENDENT EPIMERASE/DEHYDRATASE"/>
    <property type="match status" value="1"/>
</dbReference>
<dbReference type="InterPro" id="IPR001509">
    <property type="entry name" value="Epimerase_deHydtase"/>
</dbReference>